<name>A0AAX2UPF3_AERVE</name>
<dbReference type="EMBL" id="PDXJ01000025">
    <property type="protein sequence ID" value="TND51988.1"/>
    <property type="molecule type" value="Genomic_DNA"/>
</dbReference>
<dbReference type="AlphaFoldDB" id="A0AAX2UPF3"/>
<comment type="caution">
    <text evidence="2">The sequence shown here is derived from an EMBL/GenBank/DDBJ whole genome shotgun (WGS) entry which is preliminary data.</text>
</comment>
<gene>
    <name evidence="2" type="ORF">CF123_17880</name>
</gene>
<evidence type="ECO:0000256" key="1">
    <source>
        <dbReference type="SAM" id="MobiDB-lite"/>
    </source>
</evidence>
<feature type="region of interest" description="Disordered" evidence="1">
    <location>
        <begin position="206"/>
        <end position="229"/>
    </location>
</feature>
<dbReference type="RefSeq" id="WP_139495189.1">
    <property type="nucleotide sequence ID" value="NZ_CAWORL010000018.1"/>
</dbReference>
<reference evidence="2" key="2">
    <citation type="journal article" date="2019" name="PLoS ONE">
        <title>Identification and characterization of putative Aeromonas spp. T3SS effectors.</title>
        <authorList>
            <person name="Rangel L.T."/>
            <person name="Marden J."/>
            <person name="Colston S."/>
            <person name="Setubal J.C."/>
            <person name="Graf J."/>
            <person name="Gogarten J.P."/>
        </authorList>
    </citation>
    <scope>NUCLEOTIDE SEQUENCE</scope>
    <source>
        <strain evidence="2">BAQ071013-135</strain>
    </source>
</reference>
<organism evidence="2 3">
    <name type="scientific">Aeromonas veronii</name>
    <dbReference type="NCBI Taxonomy" id="654"/>
    <lineage>
        <taxon>Bacteria</taxon>
        <taxon>Pseudomonadati</taxon>
        <taxon>Pseudomonadota</taxon>
        <taxon>Gammaproteobacteria</taxon>
        <taxon>Aeromonadales</taxon>
        <taxon>Aeromonadaceae</taxon>
        <taxon>Aeromonas</taxon>
    </lineage>
</organism>
<sequence length="229" mass="24698">MHKFLQIAQGDKNQMFGALLGTKEKAAQEGVSETAFFESVATDEMLNEAAAGVANTTARADAMAVVLAWYDDGDDASEGLDAYAQALADSDEDGEIGEPEEEEYHQFLTLMADAMVFLGVPAKTATAAMMGDDTAAAKAMQAIESRMNGDDADEDDLIVAYSTREAVMNEAKVKVVRDGKVKFIQKPLRKKILSAAQKAALRKARRKAHTGAAKVARRKSMKTRKARGM</sequence>
<evidence type="ECO:0000313" key="2">
    <source>
        <dbReference type="EMBL" id="TND51988.1"/>
    </source>
</evidence>
<evidence type="ECO:0000313" key="3">
    <source>
        <dbReference type="Proteomes" id="UP000796104"/>
    </source>
</evidence>
<dbReference type="Proteomes" id="UP000796104">
    <property type="component" value="Unassembled WGS sequence"/>
</dbReference>
<accession>A0AAX2UPF3</accession>
<reference evidence="2" key="1">
    <citation type="submission" date="2017-10" db="EMBL/GenBank/DDBJ databases">
        <authorList>
            <person name="Colston S.M."/>
            <person name="Graf J."/>
        </authorList>
    </citation>
    <scope>NUCLEOTIDE SEQUENCE</scope>
    <source>
        <strain evidence="2">BAQ071013-135</strain>
    </source>
</reference>
<proteinExistence type="predicted"/>
<protein>
    <submittedName>
        <fullName evidence="2">Uncharacterized protein</fullName>
    </submittedName>
</protein>